<gene>
    <name evidence="3" type="ORF">ACIKP9_11170</name>
</gene>
<feature type="domain" description="HIT" evidence="2">
    <location>
        <begin position="9"/>
        <end position="110"/>
    </location>
</feature>
<dbReference type="InterPro" id="IPR036265">
    <property type="entry name" value="HIT-like_sf"/>
</dbReference>
<dbReference type="Gene3D" id="3.30.428.10">
    <property type="entry name" value="HIT-like"/>
    <property type="match status" value="1"/>
</dbReference>
<name>A0ABW8GMV5_9PROT</name>
<dbReference type="PIRSF" id="PIRSF000714">
    <property type="entry name" value="HIT"/>
    <property type="match status" value="1"/>
</dbReference>
<dbReference type="InterPro" id="IPR011146">
    <property type="entry name" value="HIT-like"/>
</dbReference>
<organism evidence="3 4">
    <name type="scientific">Methylobacillus methanolivorans</name>
    <dbReference type="NCBI Taxonomy" id="1848927"/>
    <lineage>
        <taxon>Bacteria</taxon>
        <taxon>Pseudomonadati</taxon>
        <taxon>Pseudomonadota</taxon>
        <taxon>Betaproteobacteria</taxon>
        <taxon>Nitrosomonadales</taxon>
        <taxon>Methylophilaceae</taxon>
        <taxon>Methylobacillus</taxon>
    </lineage>
</organism>
<dbReference type="Proteomes" id="UP001617669">
    <property type="component" value="Unassembled WGS sequence"/>
</dbReference>
<keyword evidence="3" id="KW-0808">Transferase</keyword>
<dbReference type="PROSITE" id="PS51084">
    <property type="entry name" value="HIT_2"/>
    <property type="match status" value="1"/>
</dbReference>
<evidence type="ECO:0000259" key="2">
    <source>
        <dbReference type="PROSITE" id="PS51084"/>
    </source>
</evidence>
<dbReference type="EC" id="2.1.1.-" evidence="3"/>
<dbReference type="SUPFAM" id="SSF54197">
    <property type="entry name" value="HIT-like"/>
    <property type="match status" value="1"/>
</dbReference>
<dbReference type="Pfam" id="PF01230">
    <property type="entry name" value="HIT"/>
    <property type="match status" value="1"/>
</dbReference>
<sequence>MTRTLSFHKHCELCTTAGGIILWQDALCRVVQIDDHDYPGFCRIILNRHVKEVTDLKRADREHLMLVVFAVEEAVREVMRPDKINLASLGNMTPHVHWHVIPRFKRDRHFPNPIWGESKRESLPQALDASSTEALKRAIAARLDQGERVFMGI</sequence>
<protein>
    <submittedName>
        <fullName evidence="3">HIT family protein</fullName>
        <ecNumber evidence="3">2.1.1.-</ecNumber>
    </submittedName>
</protein>
<feature type="short sequence motif" description="Histidine triad motif" evidence="1">
    <location>
        <begin position="95"/>
        <end position="99"/>
    </location>
</feature>
<comment type="caution">
    <text evidence="3">The sequence shown here is derived from an EMBL/GenBank/DDBJ whole genome shotgun (WGS) entry which is preliminary data.</text>
</comment>
<proteinExistence type="predicted"/>
<dbReference type="RefSeq" id="WP_400882748.1">
    <property type="nucleotide sequence ID" value="NZ_JBIWXY010000002.1"/>
</dbReference>
<dbReference type="EMBL" id="JBIWXY010000002">
    <property type="protein sequence ID" value="MFJ5446790.1"/>
    <property type="molecule type" value="Genomic_DNA"/>
</dbReference>
<dbReference type="GO" id="GO:0008168">
    <property type="term" value="F:methyltransferase activity"/>
    <property type="evidence" value="ECO:0007669"/>
    <property type="project" value="UniProtKB-KW"/>
</dbReference>
<evidence type="ECO:0000256" key="1">
    <source>
        <dbReference type="PROSITE-ProRule" id="PRU00464"/>
    </source>
</evidence>
<reference evidence="3 4" key="1">
    <citation type="submission" date="2024-11" db="EMBL/GenBank/DDBJ databases">
        <authorList>
            <person name="Kaparullina E.N."/>
            <person name="Delegan Y.A."/>
            <person name="Doronina N.V."/>
        </authorList>
    </citation>
    <scope>NUCLEOTIDE SEQUENCE [LARGE SCALE GENOMIC DNA]</scope>
    <source>
        <strain evidence="3 4">7sh_L</strain>
    </source>
</reference>
<dbReference type="GO" id="GO:0032259">
    <property type="term" value="P:methylation"/>
    <property type="evidence" value="ECO:0007669"/>
    <property type="project" value="UniProtKB-KW"/>
</dbReference>
<evidence type="ECO:0000313" key="3">
    <source>
        <dbReference type="EMBL" id="MFJ5446790.1"/>
    </source>
</evidence>
<dbReference type="InterPro" id="IPR026026">
    <property type="entry name" value="HIT_Hint"/>
</dbReference>
<keyword evidence="4" id="KW-1185">Reference proteome</keyword>
<evidence type="ECO:0000313" key="4">
    <source>
        <dbReference type="Proteomes" id="UP001617669"/>
    </source>
</evidence>
<keyword evidence="3" id="KW-0489">Methyltransferase</keyword>
<accession>A0ABW8GMV5</accession>